<evidence type="ECO:0000313" key="3">
    <source>
        <dbReference type="Proteomes" id="UP001107558"/>
    </source>
</evidence>
<gene>
    <name evidence="2" type="ORF">PVAND_017772</name>
</gene>
<keyword evidence="3" id="KW-1185">Reference proteome</keyword>
<name>A0A9J6B8T4_POLVA</name>
<proteinExistence type="predicted"/>
<comment type="caution">
    <text evidence="2">The sequence shown here is derived from an EMBL/GenBank/DDBJ whole genome shotgun (WGS) entry which is preliminary data.</text>
</comment>
<feature type="compositionally biased region" description="Basic and acidic residues" evidence="1">
    <location>
        <begin position="41"/>
        <end position="55"/>
    </location>
</feature>
<feature type="region of interest" description="Disordered" evidence="1">
    <location>
        <begin position="1"/>
        <end position="62"/>
    </location>
</feature>
<organism evidence="2 3">
    <name type="scientific">Polypedilum vanderplanki</name>
    <name type="common">Sleeping chironomid midge</name>
    <dbReference type="NCBI Taxonomy" id="319348"/>
    <lineage>
        <taxon>Eukaryota</taxon>
        <taxon>Metazoa</taxon>
        <taxon>Ecdysozoa</taxon>
        <taxon>Arthropoda</taxon>
        <taxon>Hexapoda</taxon>
        <taxon>Insecta</taxon>
        <taxon>Pterygota</taxon>
        <taxon>Neoptera</taxon>
        <taxon>Endopterygota</taxon>
        <taxon>Diptera</taxon>
        <taxon>Nematocera</taxon>
        <taxon>Chironomoidea</taxon>
        <taxon>Chironomidae</taxon>
        <taxon>Chironominae</taxon>
        <taxon>Polypedilum</taxon>
        <taxon>Polypedilum</taxon>
    </lineage>
</organism>
<evidence type="ECO:0000313" key="2">
    <source>
        <dbReference type="EMBL" id="KAG5666046.1"/>
    </source>
</evidence>
<reference evidence="2" key="1">
    <citation type="submission" date="2021-03" db="EMBL/GenBank/DDBJ databases">
        <title>Chromosome level genome of the anhydrobiotic midge Polypedilum vanderplanki.</title>
        <authorList>
            <person name="Yoshida Y."/>
            <person name="Kikawada T."/>
            <person name="Gusev O."/>
        </authorList>
    </citation>
    <scope>NUCLEOTIDE SEQUENCE</scope>
    <source>
        <strain evidence="2">NIAS01</strain>
        <tissue evidence="2">Whole body or cell culture</tissue>
    </source>
</reference>
<dbReference type="EMBL" id="JADBJN010000311">
    <property type="protein sequence ID" value="KAG5666046.1"/>
    <property type="molecule type" value="Genomic_DNA"/>
</dbReference>
<dbReference type="Proteomes" id="UP001107558">
    <property type="component" value="Unassembled WGS sequence"/>
</dbReference>
<evidence type="ECO:0000256" key="1">
    <source>
        <dbReference type="SAM" id="MobiDB-lite"/>
    </source>
</evidence>
<accession>A0A9J6B8T4</accession>
<protein>
    <submittedName>
        <fullName evidence="2">Uncharacterized protein</fullName>
    </submittedName>
</protein>
<dbReference type="AlphaFoldDB" id="A0A9J6B8T4"/>
<sequence length="102" mass="11909">MSETSTQQKRQLEKERQVRQAKLQNEDEDRERKATAAQNRNENEQTSHLAKDEALKSSARMNETSNAYQREYAAEAQVIDLLKNTKLDFNLFEIIVHNICQV</sequence>